<dbReference type="GO" id="GO:0006631">
    <property type="term" value="P:fatty acid metabolic process"/>
    <property type="evidence" value="ECO:0007669"/>
    <property type="project" value="TreeGrafter"/>
</dbReference>
<dbReference type="InterPro" id="IPR000873">
    <property type="entry name" value="AMP-dep_synth/lig_dom"/>
</dbReference>
<dbReference type="InterPro" id="IPR020845">
    <property type="entry name" value="AMP-binding_CS"/>
</dbReference>
<dbReference type="InterPro" id="IPR045851">
    <property type="entry name" value="AMP-bd_C_sf"/>
</dbReference>
<dbReference type="Pfam" id="PF00501">
    <property type="entry name" value="AMP-binding"/>
    <property type="match status" value="1"/>
</dbReference>
<dbReference type="GO" id="GO:0031956">
    <property type="term" value="F:medium-chain fatty acid-CoA ligase activity"/>
    <property type="evidence" value="ECO:0007669"/>
    <property type="project" value="TreeGrafter"/>
</dbReference>
<dbReference type="PANTHER" id="PTHR43201:SF5">
    <property type="entry name" value="MEDIUM-CHAIN ACYL-COA LIGASE ACSF2, MITOCHONDRIAL"/>
    <property type="match status" value="1"/>
</dbReference>
<sequence>MTATADGSGDLGGLLGYWAAATPSAPALTWVPFDGPPVAWTYAALRHDVSRLAAGLARRGVRAGDPVALVMPNCPDVVLVWAALLQLGAVAVCADPRSSAAELGYVLEHSRAVGAVVDPVVTAGAREPLDKLPWVVESSGRPEVGRGTGLLMADPPAGWATVPAQAPASIQYTSGTTSRPKAVVWTQANCLWAGRVGAAHQGLTQADTNLVHLPLFHTNALSYSLLSTLFAGGHVVLQPRFSASRFWPVAVEHGATWSALVSFCVRALQTREPLPGHRFRGWGNSAALDPAPWSGGVAALGWFGMTETVSHPIIGSLDPPDPPGTMGRPAREYAVAVLHPDGSPVGAGEVGDLRVRGIPGVSLFAEYLRDPEATAAAVDADGWLRTGDRVRLNEGGTLSFVEREGDLLKVGGENVGAAEIERVLLQVPGVAEVAVVGAPHEMLGEVPVAFVLPRAGASVTVAEVEARCVAGLSPMRRPREIRIVSELPRVTLDKVAKAVLRGILREEGVRR</sequence>
<name>A0A934X6I9_9MICO</name>
<evidence type="ECO:0000259" key="3">
    <source>
        <dbReference type="Pfam" id="PF00501"/>
    </source>
</evidence>
<dbReference type="Gene3D" id="3.30.300.30">
    <property type="match status" value="1"/>
</dbReference>
<dbReference type="EMBL" id="JADIXZ010000007">
    <property type="protein sequence ID" value="MBK6302122.1"/>
    <property type="molecule type" value="Genomic_DNA"/>
</dbReference>
<gene>
    <name evidence="5" type="ORF">IPF40_14170</name>
</gene>
<keyword evidence="2" id="KW-0436">Ligase</keyword>
<feature type="domain" description="AMP-dependent synthetase/ligase" evidence="3">
    <location>
        <begin position="18"/>
        <end position="358"/>
    </location>
</feature>
<dbReference type="InterPro" id="IPR025110">
    <property type="entry name" value="AMP-bd_C"/>
</dbReference>
<comment type="similarity">
    <text evidence="1">Belongs to the ATP-dependent AMP-binding enzyme family.</text>
</comment>
<dbReference type="SUPFAM" id="SSF56801">
    <property type="entry name" value="Acetyl-CoA synthetase-like"/>
    <property type="match status" value="1"/>
</dbReference>
<dbReference type="InterPro" id="IPR042099">
    <property type="entry name" value="ANL_N_sf"/>
</dbReference>
<dbReference type="AlphaFoldDB" id="A0A934X6I9"/>
<dbReference type="Proteomes" id="UP000718281">
    <property type="component" value="Unassembled WGS sequence"/>
</dbReference>
<evidence type="ECO:0000259" key="4">
    <source>
        <dbReference type="Pfam" id="PF13193"/>
    </source>
</evidence>
<accession>A0A934X6I9</accession>
<reference evidence="5 6" key="1">
    <citation type="submission" date="2020-10" db="EMBL/GenBank/DDBJ databases">
        <title>Connecting structure to function with the recovery of over 1000 high-quality activated sludge metagenome-assembled genomes encoding full-length rRNA genes using long-read sequencing.</title>
        <authorList>
            <person name="Singleton C.M."/>
            <person name="Petriglieri F."/>
            <person name="Kristensen J.M."/>
            <person name="Kirkegaard R.H."/>
            <person name="Michaelsen T.Y."/>
            <person name="Andersen M.H."/>
            <person name="Karst S.M."/>
            <person name="Dueholm M.S."/>
            <person name="Nielsen P.H."/>
            <person name="Albertsen M."/>
        </authorList>
    </citation>
    <scope>NUCLEOTIDE SEQUENCE [LARGE SCALE GENOMIC DNA]</scope>
    <source>
        <strain evidence="5">AalE_18-Q3-R2-46_BAT3C.188</strain>
    </source>
</reference>
<dbReference type="PANTHER" id="PTHR43201">
    <property type="entry name" value="ACYL-COA SYNTHETASE"/>
    <property type="match status" value="1"/>
</dbReference>
<proteinExistence type="inferred from homology"/>
<evidence type="ECO:0000313" key="6">
    <source>
        <dbReference type="Proteomes" id="UP000718281"/>
    </source>
</evidence>
<feature type="domain" description="AMP-binding enzyme C-terminal" evidence="4">
    <location>
        <begin position="419"/>
        <end position="490"/>
    </location>
</feature>
<dbReference type="PROSITE" id="PS00455">
    <property type="entry name" value="AMP_BINDING"/>
    <property type="match status" value="1"/>
</dbReference>
<evidence type="ECO:0000256" key="1">
    <source>
        <dbReference type="ARBA" id="ARBA00006432"/>
    </source>
</evidence>
<comment type="caution">
    <text evidence="5">The sequence shown here is derived from an EMBL/GenBank/DDBJ whole genome shotgun (WGS) entry which is preliminary data.</text>
</comment>
<evidence type="ECO:0000256" key="2">
    <source>
        <dbReference type="ARBA" id="ARBA00022598"/>
    </source>
</evidence>
<dbReference type="Pfam" id="PF13193">
    <property type="entry name" value="AMP-binding_C"/>
    <property type="match status" value="1"/>
</dbReference>
<dbReference type="Gene3D" id="3.40.50.12780">
    <property type="entry name" value="N-terminal domain of ligase-like"/>
    <property type="match status" value="1"/>
</dbReference>
<evidence type="ECO:0000313" key="5">
    <source>
        <dbReference type="EMBL" id="MBK6302122.1"/>
    </source>
</evidence>
<protein>
    <submittedName>
        <fullName evidence="5">AMP-binding protein</fullName>
    </submittedName>
</protein>
<organism evidence="5 6">
    <name type="scientific">Candidatus Phosphoribacter hodrii</name>
    <dbReference type="NCBI Taxonomy" id="2953743"/>
    <lineage>
        <taxon>Bacteria</taxon>
        <taxon>Bacillati</taxon>
        <taxon>Actinomycetota</taxon>
        <taxon>Actinomycetes</taxon>
        <taxon>Micrococcales</taxon>
        <taxon>Dermatophilaceae</taxon>
        <taxon>Candidatus Phosphoribacter</taxon>
    </lineage>
</organism>